<dbReference type="OMA" id="IHQMTHG"/>
<organism evidence="8 9">
    <name type="scientific">Xenopus tropicalis</name>
    <name type="common">Western clawed frog</name>
    <name type="synonym">Silurana tropicalis</name>
    <dbReference type="NCBI Taxonomy" id="8364"/>
    <lineage>
        <taxon>Eukaryota</taxon>
        <taxon>Metazoa</taxon>
        <taxon>Chordata</taxon>
        <taxon>Craniata</taxon>
        <taxon>Vertebrata</taxon>
        <taxon>Euteleostomi</taxon>
        <taxon>Amphibia</taxon>
        <taxon>Batrachia</taxon>
        <taxon>Anura</taxon>
        <taxon>Pipoidea</taxon>
        <taxon>Pipidae</taxon>
        <taxon>Xenopodinae</taxon>
        <taxon>Xenopus</taxon>
        <taxon>Silurana</taxon>
    </lineage>
</organism>
<dbReference type="InterPro" id="IPR012171">
    <property type="entry name" value="Fatty_acid_desaturase"/>
</dbReference>
<dbReference type="GeneID" id="100494924"/>
<feature type="transmembrane region" description="Helical" evidence="6">
    <location>
        <begin position="119"/>
        <end position="138"/>
    </location>
</feature>
<name>A0A8J0QR74_XENTR</name>
<evidence type="ECO:0000259" key="7">
    <source>
        <dbReference type="Pfam" id="PF00487"/>
    </source>
</evidence>
<evidence type="ECO:0000313" key="10">
    <source>
        <dbReference type="Xenbase" id="XB-GENE-6040234"/>
    </source>
</evidence>
<keyword evidence="2" id="KW-0276">Fatty acid metabolism</keyword>
<evidence type="ECO:0000256" key="5">
    <source>
        <dbReference type="SAM" id="MobiDB-lite"/>
    </source>
</evidence>
<evidence type="ECO:0000256" key="4">
    <source>
        <dbReference type="ARBA" id="ARBA00023160"/>
    </source>
</evidence>
<feature type="compositionally biased region" description="Basic and acidic residues" evidence="5">
    <location>
        <begin position="1"/>
        <end position="19"/>
    </location>
</feature>
<dbReference type="Proteomes" id="UP000008143">
    <property type="component" value="Chromosome 10"/>
</dbReference>
<dbReference type="RefSeq" id="XP_002939607.2">
    <property type="nucleotide sequence ID" value="XM_002939561.5"/>
</dbReference>
<gene>
    <name evidence="9 10" type="primary">fads6</name>
</gene>
<keyword evidence="4" id="KW-0275">Fatty acid biosynthesis</keyword>
<feature type="region of interest" description="Disordered" evidence="5">
    <location>
        <begin position="1"/>
        <end position="70"/>
    </location>
</feature>
<feature type="transmembrane region" description="Helical" evidence="6">
    <location>
        <begin position="237"/>
        <end position="255"/>
    </location>
</feature>
<dbReference type="CTD" id="283985"/>
<keyword evidence="6" id="KW-0812">Transmembrane</keyword>
<keyword evidence="8" id="KW-1185">Reference proteome</keyword>
<evidence type="ECO:0000256" key="2">
    <source>
        <dbReference type="ARBA" id="ARBA00022832"/>
    </source>
</evidence>
<dbReference type="GO" id="GO:0006633">
    <property type="term" value="P:fatty acid biosynthetic process"/>
    <property type="evidence" value="ECO:0007669"/>
    <property type="project" value="UniProtKB-KW"/>
</dbReference>
<evidence type="ECO:0000256" key="6">
    <source>
        <dbReference type="SAM" id="Phobius"/>
    </source>
</evidence>
<reference evidence="9" key="1">
    <citation type="submission" date="2025-08" db="UniProtKB">
        <authorList>
            <consortium name="RefSeq"/>
        </authorList>
    </citation>
    <scope>IDENTIFICATION</scope>
    <source>
        <strain evidence="9">Nigerian</strain>
        <tissue evidence="9">Liver and blood</tissue>
    </source>
</reference>
<feature type="transmembrane region" description="Helical" evidence="6">
    <location>
        <begin position="261"/>
        <end position="283"/>
    </location>
</feature>
<proteinExistence type="predicted"/>
<keyword evidence="6" id="KW-1133">Transmembrane helix</keyword>
<keyword evidence="3" id="KW-0443">Lipid metabolism</keyword>
<evidence type="ECO:0000313" key="9">
    <source>
        <dbReference type="RefSeq" id="XP_002939607.2"/>
    </source>
</evidence>
<dbReference type="OrthoDB" id="8734935at2759"/>
<sequence length="396" mass="43733">MDEEVEKITCKDVSEKGEDGAVDDPSLRKRTAIVHRSISSDPTPQAGIAEDNQEPGDVGSPPETKEGDDGGQLLELSRLIWEEWKKSSWWDKHGADWAIIGLAMCSVPAGFLCLGSGSLFLFVLGILILGLANSAITVKGSHLASHRSLCQSSQLGRIWATFFIEVCSWIPVPCGEKGHVKQHHGHTNVIGLGDSSVWKAPFLSCAVYMFLAPLALPVVTLFVGLRYMSQMAVPRALCSLACISVGLWGHCWLLAQISGLGAGSAIVCVFLSRSVMAIPFIHVNIFQHIGLPMFSPTQRPRRLILMAHSVLNLPRNLILDWTFGHSLISCHVEHHLFPMLSDHMCLKVKPTVSGFLRTHNLPYQEDTYLSRLQLFLRDYNELMVQTPPITQLAELR</sequence>
<dbReference type="GO" id="GO:0006629">
    <property type="term" value="P:lipid metabolic process"/>
    <property type="evidence" value="ECO:0000318"/>
    <property type="project" value="GO_Central"/>
</dbReference>
<dbReference type="GO" id="GO:0016717">
    <property type="term" value="F:oxidoreductase activity, acting on paired donors, with oxidation of a pair of donors resulting in the reduction of molecular oxygen to two molecules of water"/>
    <property type="evidence" value="ECO:0000318"/>
    <property type="project" value="GO_Central"/>
</dbReference>
<dbReference type="AlphaFoldDB" id="A0A8J0QR74"/>
<dbReference type="GO" id="GO:0016020">
    <property type="term" value="C:membrane"/>
    <property type="evidence" value="ECO:0000318"/>
    <property type="project" value="GO_Central"/>
</dbReference>
<evidence type="ECO:0000256" key="3">
    <source>
        <dbReference type="ARBA" id="ARBA00023098"/>
    </source>
</evidence>
<dbReference type="PANTHER" id="PTHR19353">
    <property type="entry name" value="FATTY ACID DESATURASE 2"/>
    <property type="match status" value="1"/>
</dbReference>
<dbReference type="Pfam" id="PF00487">
    <property type="entry name" value="FA_desaturase"/>
    <property type="match status" value="1"/>
</dbReference>
<keyword evidence="1" id="KW-0444">Lipid biosynthesis</keyword>
<feature type="transmembrane region" description="Helical" evidence="6">
    <location>
        <begin position="201"/>
        <end position="225"/>
    </location>
</feature>
<dbReference type="PANTHER" id="PTHR19353:SF13">
    <property type="entry name" value="FATTY ACID DESATURASE 6"/>
    <property type="match status" value="1"/>
</dbReference>
<dbReference type="KEGG" id="xtr:100494924"/>
<protein>
    <submittedName>
        <fullName evidence="9">Fatty acid desaturase 6</fullName>
    </submittedName>
</protein>
<evidence type="ECO:0000313" key="8">
    <source>
        <dbReference type="Proteomes" id="UP000008143"/>
    </source>
</evidence>
<accession>A0A8J0QR74</accession>
<feature type="domain" description="Fatty acid desaturase" evidence="7">
    <location>
        <begin position="121"/>
        <end position="365"/>
    </location>
</feature>
<keyword evidence="6" id="KW-0472">Membrane</keyword>
<dbReference type="Xenbase" id="XB-GENE-6040234">
    <property type="gene designation" value="fads6"/>
</dbReference>
<evidence type="ECO:0000256" key="1">
    <source>
        <dbReference type="ARBA" id="ARBA00022516"/>
    </source>
</evidence>
<dbReference type="InterPro" id="IPR005804">
    <property type="entry name" value="FA_desaturase_dom"/>
</dbReference>
<dbReference type="AGR" id="Xenbase:XB-GENE-6040234"/>